<dbReference type="Proteomes" id="UP000237271">
    <property type="component" value="Unassembled WGS sequence"/>
</dbReference>
<dbReference type="AlphaFoldDB" id="A0A2P4Y268"/>
<feature type="region of interest" description="Disordered" evidence="1">
    <location>
        <begin position="1"/>
        <end position="21"/>
    </location>
</feature>
<comment type="caution">
    <text evidence="2">The sequence shown here is derived from an EMBL/GenBank/DDBJ whole genome shotgun (WGS) entry which is preliminary data.</text>
</comment>
<organism evidence="2 3">
    <name type="scientific">Phytophthora palmivora</name>
    <dbReference type="NCBI Taxonomy" id="4796"/>
    <lineage>
        <taxon>Eukaryota</taxon>
        <taxon>Sar</taxon>
        <taxon>Stramenopiles</taxon>
        <taxon>Oomycota</taxon>
        <taxon>Peronosporomycetes</taxon>
        <taxon>Peronosporales</taxon>
        <taxon>Peronosporaceae</taxon>
        <taxon>Phytophthora</taxon>
    </lineage>
</organism>
<feature type="compositionally biased region" description="Polar residues" evidence="1">
    <location>
        <begin position="255"/>
        <end position="266"/>
    </location>
</feature>
<feature type="compositionally biased region" description="Basic residues" evidence="1">
    <location>
        <begin position="60"/>
        <end position="69"/>
    </location>
</feature>
<keyword evidence="3" id="KW-1185">Reference proteome</keyword>
<feature type="compositionally biased region" description="Low complexity" evidence="1">
    <location>
        <begin position="267"/>
        <end position="306"/>
    </location>
</feature>
<evidence type="ECO:0000313" key="3">
    <source>
        <dbReference type="Proteomes" id="UP000237271"/>
    </source>
</evidence>
<dbReference type="OrthoDB" id="157069at2759"/>
<name>A0A2P4Y268_9STRA</name>
<reference evidence="2 3" key="1">
    <citation type="journal article" date="2017" name="Genome Biol. Evol.">
        <title>Phytophthora megakarya and P. palmivora, closely related causal agents of cacao black pod rot, underwent increases in genome sizes and gene numbers by different mechanisms.</title>
        <authorList>
            <person name="Ali S.S."/>
            <person name="Shao J."/>
            <person name="Lary D.J."/>
            <person name="Kronmiller B."/>
            <person name="Shen D."/>
            <person name="Strem M.D."/>
            <person name="Amoako-Attah I."/>
            <person name="Akrofi A.Y."/>
            <person name="Begoude B.A."/>
            <person name="Ten Hoopen G.M."/>
            <person name="Coulibaly K."/>
            <person name="Kebe B.I."/>
            <person name="Melnick R.L."/>
            <person name="Guiltinan M.J."/>
            <person name="Tyler B.M."/>
            <person name="Meinhardt L.W."/>
            <person name="Bailey B.A."/>
        </authorList>
    </citation>
    <scope>NUCLEOTIDE SEQUENCE [LARGE SCALE GENOMIC DNA]</scope>
    <source>
        <strain evidence="3">sbr112.9</strain>
    </source>
</reference>
<protein>
    <submittedName>
        <fullName evidence="2">Uncharacterized protein</fullName>
    </submittedName>
</protein>
<evidence type="ECO:0000256" key="1">
    <source>
        <dbReference type="SAM" id="MobiDB-lite"/>
    </source>
</evidence>
<proteinExistence type="predicted"/>
<dbReference type="EMBL" id="NCKW01006393">
    <property type="protein sequence ID" value="POM71898.1"/>
    <property type="molecule type" value="Genomic_DNA"/>
</dbReference>
<feature type="region of interest" description="Disordered" evidence="1">
    <location>
        <begin position="48"/>
        <end position="76"/>
    </location>
</feature>
<feature type="region of interest" description="Disordered" evidence="1">
    <location>
        <begin position="237"/>
        <end position="306"/>
    </location>
</feature>
<gene>
    <name evidence="2" type="ORF">PHPALM_11475</name>
</gene>
<accession>A0A2P4Y268</accession>
<sequence>MSARGARRSTGTAYGALPGAPISEIRTRKWTKQVKMVGHLAIPKWIPDQENPTEALQKGAFKKSKGRKRGAGEVGRMTRSVRQHLDAPLELLSEYPVRVHSSRQSSPSRATVASSAPARTAVPIPFSDAAPMNTGIELAQPSVVSATPIASQGLVKEENAAVAPFVQAGQPNATVVKAEVASTTRAAAEPPASTLPIMMPHVSNQMIADVPSDEQLEMVLDDLPMLDADDSFNLDALDPAFLPTPAPTGAPPISAQHSSGIDSKQQSAENSSASVSEDDASANSGSSMPSASPQSSPGMMSRSPSP</sequence>
<evidence type="ECO:0000313" key="2">
    <source>
        <dbReference type="EMBL" id="POM71898.1"/>
    </source>
</evidence>